<comment type="similarity">
    <text evidence="3 10">Belongs to the PRM1 family.</text>
</comment>
<name>A0A9P8L614_9PEZI</name>
<comment type="caution">
    <text evidence="12">The sequence shown here is derived from an EMBL/GenBank/DDBJ whole genome shotgun (WGS) entry which is preliminary data.</text>
</comment>
<dbReference type="PANTHER" id="PTHR31030:SF1">
    <property type="entry name" value="PLASMA MEMBRANE FUSION PROTEIN PRM1"/>
    <property type="match status" value="1"/>
</dbReference>
<proteinExistence type="inferred from homology"/>
<feature type="region of interest" description="Disordered" evidence="11">
    <location>
        <begin position="612"/>
        <end position="697"/>
    </location>
</feature>
<feature type="compositionally biased region" description="Polar residues" evidence="11">
    <location>
        <begin position="652"/>
        <end position="664"/>
    </location>
</feature>
<evidence type="ECO:0000256" key="3">
    <source>
        <dbReference type="ARBA" id="ARBA00010780"/>
    </source>
</evidence>
<keyword evidence="13" id="KW-1185">Reference proteome</keyword>
<sequence>MARPIPSTDLTPYLGLRARLSQVWITGGLFLFLVLARGLIAIASLNSDLASANREALQACSGVEDMGSAMASLPHYMSKGVNEITASGVEKAVNGLMSMVLLSVTAVEEIVLFVIHLLYSTYLCLITLAVRGSLETAVKVAHDVTDFLNKTLGDISNDITKDVSGFQDDVNKFIGGVTNLGGLLGSDSKPPTIDLTPSIDKLTNLRLPSDLNEGLDKLNSSMPTFDQVQNFTDNVIRFPFEELKKLINESLVGYKFDRSVFPVPQKEQLSFCSQGNGISKFFDGLMHIVAVAKKVFIVVGCILAVLVCIPMAFWEIWRWRSLNKRAQLVHQQTHDPIDVIQIASQPYRSTLGLRLASKFSSPRRQILVRWCVYYATTTLALLLLGLGLAGLLSCLFKYILLKVIEREVPILAGEVGNFTDKVVGILNNASEKWAIGANKALASTNNDINNELLGWVNTSTTAVNSTLNAFVSQTTDLLNTTFGGTVLYEPIQGVFDCLIGLKVAGIEKALTWVHDNAHVDFPSLPSDTFTLGAALSIASDNKNPAESFLADPGSETTDKITNVLKRVTSSLEGDIRTDAILSSVIIAAWVVIVLIGIIRVLISFFGRDRTRGEGGRPAYTGDNRGTLMEKGSPRSSPGRSFAEFGQPVSPIVPTQPTSMRSTGFGNEKLGWAGQRNDASVGLGHQRKSSAGLMTNDR</sequence>
<accession>A0A9P8L614</accession>
<dbReference type="GO" id="GO:0005886">
    <property type="term" value="C:plasma membrane"/>
    <property type="evidence" value="ECO:0007669"/>
    <property type="project" value="UniProtKB-SubCell"/>
</dbReference>
<evidence type="ECO:0000256" key="11">
    <source>
        <dbReference type="SAM" id="MobiDB-lite"/>
    </source>
</evidence>
<evidence type="ECO:0000313" key="12">
    <source>
        <dbReference type="EMBL" id="KAH0543940.1"/>
    </source>
</evidence>
<evidence type="ECO:0000256" key="1">
    <source>
        <dbReference type="ARBA" id="ARBA00002512"/>
    </source>
</evidence>
<evidence type="ECO:0000313" key="13">
    <source>
        <dbReference type="Proteomes" id="UP000698800"/>
    </source>
</evidence>
<feature type="transmembrane region" description="Helical" evidence="10">
    <location>
        <begin position="579"/>
        <end position="602"/>
    </location>
</feature>
<organism evidence="12 13">
    <name type="scientific">Glutinoglossum americanum</name>
    <dbReference type="NCBI Taxonomy" id="1670608"/>
    <lineage>
        <taxon>Eukaryota</taxon>
        <taxon>Fungi</taxon>
        <taxon>Dikarya</taxon>
        <taxon>Ascomycota</taxon>
        <taxon>Pezizomycotina</taxon>
        <taxon>Geoglossomycetes</taxon>
        <taxon>Geoglossales</taxon>
        <taxon>Geoglossaceae</taxon>
        <taxon>Glutinoglossum</taxon>
    </lineage>
</organism>
<keyword evidence="9" id="KW-0325">Glycoprotein</keyword>
<evidence type="ECO:0000256" key="4">
    <source>
        <dbReference type="ARBA" id="ARBA00022475"/>
    </source>
</evidence>
<evidence type="ECO:0000256" key="5">
    <source>
        <dbReference type="ARBA" id="ARBA00022692"/>
    </source>
</evidence>
<dbReference type="AlphaFoldDB" id="A0A9P8L614"/>
<evidence type="ECO:0000256" key="2">
    <source>
        <dbReference type="ARBA" id="ARBA00004651"/>
    </source>
</evidence>
<dbReference type="OrthoDB" id="5356111at2759"/>
<feature type="transmembrane region" description="Helical" evidence="10">
    <location>
        <begin position="371"/>
        <end position="400"/>
    </location>
</feature>
<dbReference type="EMBL" id="JAGHQL010000025">
    <property type="protein sequence ID" value="KAH0543940.1"/>
    <property type="molecule type" value="Genomic_DNA"/>
</dbReference>
<comment type="function">
    <text evidence="1 10">Involved in cell fusion during mating by stabilizing the plasma membrane fusion event.</text>
</comment>
<evidence type="ECO:0000256" key="6">
    <source>
        <dbReference type="ARBA" id="ARBA00022971"/>
    </source>
</evidence>
<evidence type="ECO:0000256" key="7">
    <source>
        <dbReference type="ARBA" id="ARBA00022989"/>
    </source>
</evidence>
<keyword evidence="8 10" id="KW-0472">Membrane</keyword>
<evidence type="ECO:0000256" key="8">
    <source>
        <dbReference type="ARBA" id="ARBA00023136"/>
    </source>
</evidence>
<dbReference type="InterPro" id="IPR026777">
    <property type="entry name" value="PRM1"/>
</dbReference>
<protein>
    <recommendedName>
        <fullName evidence="10">Plasma membrane fusion protein PRM1</fullName>
    </recommendedName>
</protein>
<evidence type="ECO:0000256" key="9">
    <source>
        <dbReference type="ARBA" id="ARBA00023180"/>
    </source>
</evidence>
<dbReference type="GO" id="GO:0043332">
    <property type="term" value="C:mating projection tip"/>
    <property type="evidence" value="ECO:0007669"/>
    <property type="project" value="UniProtKB-UniRule"/>
</dbReference>
<keyword evidence="6 10" id="KW-0184">Conjugation</keyword>
<evidence type="ECO:0000256" key="10">
    <source>
        <dbReference type="RuleBase" id="RU366035"/>
    </source>
</evidence>
<comment type="subcellular location">
    <subcellularLocation>
        <location evidence="2 10">Cell membrane</location>
        <topology evidence="2 10">Multi-pass membrane protein</topology>
    </subcellularLocation>
</comment>
<dbReference type="Proteomes" id="UP000698800">
    <property type="component" value="Unassembled WGS sequence"/>
</dbReference>
<keyword evidence="7 10" id="KW-1133">Transmembrane helix</keyword>
<keyword evidence="5 10" id="KW-0812">Transmembrane</keyword>
<gene>
    <name evidence="12" type="ORF">FGG08_001841</name>
</gene>
<feature type="transmembrane region" description="Helical" evidence="10">
    <location>
        <begin position="100"/>
        <end position="119"/>
    </location>
</feature>
<dbReference type="GO" id="GO:0032220">
    <property type="term" value="P:plasma membrane fusion involved in cytogamy"/>
    <property type="evidence" value="ECO:0007669"/>
    <property type="project" value="TreeGrafter"/>
</dbReference>
<dbReference type="PANTHER" id="PTHR31030">
    <property type="entry name" value="PLASMA MEMBRANE FUSION PROTEIN PRM1"/>
    <property type="match status" value="1"/>
</dbReference>
<keyword evidence="4 10" id="KW-1003">Cell membrane</keyword>
<reference evidence="12" key="1">
    <citation type="submission" date="2021-03" db="EMBL/GenBank/DDBJ databases">
        <title>Comparative genomics and phylogenomic investigation of the class Geoglossomycetes provide insights into ecological specialization and systematics.</title>
        <authorList>
            <person name="Melie T."/>
            <person name="Pirro S."/>
            <person name="Miller A.N."/>
            <person name="Quandt A."/>
        </authorList>
    </citation>
    <scope>NUCLEOTIDE SEQUENCE</scope>
    <source>
        <strain evidence="12">GBOQ0MN5Z8</strain>
    </source>
</reference>
<feature type="transmembrane region" description="Helical" evidence="10">
    <location>
        <begin position="23"/>
        <end position="45"/>
    </location>
</feature>
<feature type="transmembrane region" description="Helical" evidence="10">
    <location>
        <begin position="295"/>
        <end position="317"/>
    </location>
</feature>